<keyword evidence="2" id="KW-1185">Reference proteome</keyword>
<accession>A0A6A5WHD9</accession>
<reference evidence="1" key="1">
    <citation type="journal article" date="2020" name="Stud. Mycol.">
        <title>101 Dothideomycetes genomes: a test case for predicting lifestyles and emergence of pathogens.</title>
        <authorList>
            <person name="Haridas S."/>
            <person name="Albert R."/>
            <person name="Binder M."/>
            <person name="Bloem J."/>
            <person name="Labutti K."/>
            <person name="Salamov A."/>
            <person name="Andreopoulos B."/>
            <person name="Baker S."/>
            <person name="Barry K."/>
            <person name="Bills G."/>
            <person name="Bluhm B."/>
            <person name="Cannon C."/>
            <person name="Castanera R."/>
            <person name="Culley D."/>
            <person name="Daum C."/>
            <person name="Ezra D."/>
            <person name="Gonzalez J."/>
            <person name="Henrissat B."/>
            <person name="Kuo A."/>
            <person name="Liang C."/>
            <person name="Lipzen A."/>
            <person name="Lutzoni F."/>
            <person name="Magnuson J."/>
            <person name="Mondo S."/>
            <person name="Nolan M."/>
            <person name="Ohm R."/>
            <person name="Pangilinan J."/>
            <person name="Park H.-J."/>
            <person name="Ramirez L."/>
            <person name="Alfaro M."/>
            <person name="Sun H."/>
            <person name="Tritt A."/>
            <person name="Yoshinaga Y."/>
            <person name="Zwiers L.-H."/>
            <person name="Turgeon B."/>
            <person name="Goodwin S."/>
            <person name="Spatafora J."/>
            <person name="Crous P."/>
            <person name="Grigoriev I."/>
        </authorList>
    </citation>
    <scope>NUCLEOTIDE SEQUENCE</scope>
    <source>
        <strain evidence="1">CBS 123094</strain>
    </source>
</reference>
<evidence type="ECO:0000313" key="2">
    <source>
        <dbReference type="Proteomes" id="UP000799779"/>
    </source>
</evidence>
<proteinExistence type="predicted"/>
<protein>
    <submittedName>
        <fullName evidence="1">Uncharacterized protein</fullName>
    </submittedName>
</protein>
<sequence length="237" mass="27295">MSKSFIKEAFQRHPRPQLPTKATLFKKTRNITENTTRASESSLETIEIQANTGLNRMIHQVSPWKTLLHLGDLVQTWSLCVSKASMSMVKRVDETVGQKELEKMEFLGHTNINVVWEAFRQGSAIYLHTYQLQVSYIPELHWPLAVWQTTELTANCDLEMLGYTLLECINTNKLFGLIDSERWSGFKIFVNFLDELINEKKLALAKLDCPHQFILQPPDYAVLLPLLELVPLECFTL</sequence>
<dbReference type="AlphaFoldDB" id="A0A6A5WHD9"/>
<gene>
    <name evidence="1" type="ORF">P154DRAFT_545808</name>
</gene>
<evidence type="ECO:0000313" key="1">
    <source>
        <dbReference type="EMBL" id="KAF2000219.1"/>
    </source>
</evidence>
<dbReference type="EMBL" id="ML977590">
    <property type="protein sequence ID" value="KAF2000219.1"/>
    <property type="molecule type" value="Genomic_DNA"/>
</dbReference>
<organism evidence="1 2">
    <name type="scientific">Amniculicola lignicola CBS 123094</name>
    <dbReference type="NCBI Taxonomy" id="1392246"/>
    <lineage>
        <taxon>Eukaryota</taxon>
        <taxon>Fungi</taxon>
        <taxon>Dikarya</taxon>
        <taxon>Ascomycota</taxon>
        <taxon>Pezizomycotina</taxon>
        <taxon>Dothideomycetes</taxon>
        <taxon>Pleosporomycetidae</taxon>
        <taxon>Pleosporales</taxon>
        <taxon>Amniculicolaceae</taxon>
        <taxon>Amniculicola</taxon>
    </lineage>
</organism>
<dbReference type="OrthoDB" id="3942097at2759"/>
<name>A0A6A5WHD9_9PLEO</name>
<dbReference type="Proteomes" id="UP000799779">
    <property type="component" value="Unassembled WGS sequence"/>
</dbReference>